<proteinExistence type="predicted"/>
<keyword evidence="6" id="KW-0106">Calcium</keyword>
<reference evidence="14 16" key="2">
    <citation type="journal article" date="2013" name="Nature">
        <title>Insights into bilaterian evolution from three spiralian genomes.</title>
        <authorList>
            <person name="Simakov O."/>
            <person name="Marletaz F."/>
            <person name="Cho S.J."/>
            <person name="Edsinger-Gonzales E."/>
            <person name="Havlak P."/>
            <person name="Hellsten U."/>
            <person name="Kuo D.H."/>
            <person name="Larsson T."/>
            <person name="Lv J."/>
            <person name="Arendt D."/>
            <person name="Savage R."/>
            <person name="Osoegawa K."/>
            <person name="de Jong P."/>
            <person name="Grimwood J."/>
            <person name="Chapman J.A."/>
            <person name="Shapiro H."/>
            <person name="Aerts A."/>
            <person name="Otillar R.P."/>
            <person name="Terry A.Y."/>
            <person name="Boore J.L."/>
            <person name="Grigoriev I.V."/>
            <person name="Lindberg D.R."/>
            <person name="Seaver E.C."/>
            <person name="Weisblat D.A."/>
            <person name="Putnam N.H."/>
            <person name="Rokhsar D.S."/>
        </authorList>
    </citation>
    <scope>NUCLEOTIDE SEQUENCE</scope>
</reference>
<dbReference type="HOGENOM" id="CLU_173729_0_0_1"/>
<feature type="transmembrane region" description="Helical" evidence="12">
    <location>
        <begin position="38"/>
        <end position="62"/>
    </location>
</feature>
<dbReference type="EMBL" id="KB096633">
    <property type="protein sequence ID" value="ESO03355.1"/>
    <property type="molecule type" value="Genomic_DNA"/>
</dbReference>
<keyword evidence="2" id="KW-0813">Transport</keyword>
<keyword evidence="10 12" id="KW-0472">Membrane</keyword>
<evidence type="ECO:0000256" key="1">
    <source>
        <dbReference type="ARBA" id="ARBA00004141"/>
    </source>
</evidence>
<evidence type="ECO:0000256" key="2">
    <source>
        <dbReference type="ARBA" id="ARBA00022448"/>
    </source>
</evidence>
<protein>
    <recommendedName>
        <fullName evidence="13">Ion transport domain-containing protein</fullName>
    </recommendedName>
</protein>
<gene>
    <name evidence="15" type="primary">20196812</name>
    <name evidence="14" type="ORF">HELRODRAFT_146241</name>
</gene>
<dbReference type="eggNOG" id="KOG2302">
    <property type="taxonomic scope" value="Eukaryota"/>
</dbReference>
<evidence type="ECO:0000313" key="15">
    <source>
        <dbReference type="EnsemblMetazoa" id="HelroP146241"/>
    </source>
</evidence>
<evidence type="ECO:0000313" key="16">
    <source>
        <dbReference type="Proteomes" id="UP000015101"/>
    </source>
</evidence>
<evidence type="ECO:0000313" key="14">
    <source>
        <dbReference type="EMBL" id="ESO03355.1"/>
    </source>
</evidence>
<dbReference type="CTD" id="20196812"/>
<dbReference type="OMA" id="RPRIWFI"/>
<evidence type="ECO:0000256" key="6">
    <source>
        <dbReference type="ARBA" id="ARBA00022837"/>
    </source>
</evidence>
<dbReference type="InParanoid" id="T1EJR2"/>
<feature type="domain" description="Ion transport" evidence="13">
    <location>
        <begin position="1"/>
        <end position="110"/>
    </location>
</feature>
<evidence type="ECO:0000259" key="13">
    <source>
        <dbReference type="Pfam" id="PF00520"/>
    </source>
</evidence>
<comment type="subcellular location">
    <subcellularLocation>
        <location evidence="1">Membrane</location>
        <topology evidence="1">Multi-pass membrane protein</topology>
    </subcellularLocation>
</comment>
<dbReference type="PANTHER" id="PTHR45628">
    <property type="entry name" value="VOLTAGE-DEPENDENT CALCIUM CHANNEL TYPE A SUBUNIT ALPHA-1"/>
    <property type="match status" value="1"/>
</dbReference>
<evidence type="ECO:0000256" key="8">
    <source>
        <dbReference type="ARBA" id="ARBA00022989"/>
    </source>
</evidence>
<evidence type="ECO:0000256" key="11">
    <source>
        <dbReference type="ARBA" id="ARBA00023303"/>
    </source>
</evidence>
<keyword evidence="16" id="KW-1185">Reference proteome</keyword>
<dbReference type="GeneID" id="20196812"/>
<dbReference type="OrthoDB" id="416585at2759"/>
<dbReference type="FunFam" id="1.20.120.350:FF:000119">
    <property type="entry name" value="Calcium channel, voltage-dependent, T type, alpha 1H subunit a"/>
    <property type="match status" value="1"/>
</dbReference>
<dbReference type="Gene3D" id="1.20.120.350">
    <property type="entry name" value="Voltage-gated potassium channels. Chain C"/>
    <property type="match status" value="1"/>
</dbReference>
<keyword evidence="5 12" id="KW-0812">Transmembrane</keyword>
<keyword evidence="7" id="KW-0851">Voltage-gated channel</keyword>
<name>T1EJR2_HELRO</name>
<dbReference type="InterPro" id="IPR027359">
    <property type="entry name" value="Volt_channel_dom_sf"/>
</dbReference>
<dbReference type="Pfam" id="PF00520">
    <property type="entry name" value="Ion_trans"/>
    <property type="match status" value="1"/>
</dbReference>
<evidence type="ECO:0000256" key="7">
    <source>
        <dbReference type="ARBA" id="ARBA00022882"/>
    </source>
</evidence>
<keyword evidence="8 12" id="KW-1133">Transmembrane helix</keyword>
<dbReference type="Proteomes" id="UP000015101">
    <property type="component" value="Unassembled WGS sequence"/>
</dbReference>
<keyword evidence="4" id="KW-0107">Calcium channel</keyword>
<evidence type="ECO:0000256" key="4">
    <source>
        <dbReference type="ARBA" id="ARBA00022673"/>
    </source>
</evidence>
<dbReference type="EnsemblMetazoa" id="HelroT146241">
    <property type="protein sequence ID" value="HelroP146241"/>
    <property type="gene ID" value="HelroG146241"/>
</dbReference>
<dbReference type="SUPFAM" id="SSF81324">
    <property type="entry name" value="Voltage-gated potassium channels"/>
    <property type="match status" value="1"/>
</dbReference>
<dbReference type="STRING" id="6412.T1EJR2"/>
<keyword evidence="3" id="KW-0109">Calcium transport</keyword>
<organism evidence="15 16">
    <name type="scientific">Helobdella robusta</name>
    <name type="common">Californian leech</name>
    <dbReference type="NCBI Taxonomy" id="6412"/>
    <lineage>
        <taxon>Eukaryota</taxon>
        <taxon>Metazoa</taxon>
        <taxon>Spiralia</taxon>
        <taxon>Lophotrochozoa</taxon>
        <taxon>Annelida</taxon>
        <taxon>Clitellata</taxon>
        <taxon>Hirudinea</taxon>
        <taxon>Rhynchobdellida</taxon>
        <taxon>Glossiphoniidae</taxon>
        <taxon>Helobdella</taxon>
    </lineage>
</organism>
<evidence type="ECO:0000256" key="9">
    <source>
        <dbReference type="ARBA" id="ARBA00023065"/>
    </source>
</evidence>
<dbReference type="AlphaFoldDB" id="T1EJR2"/>
<keyword evidence="11" id="KW-0407">Ion channel</keyword>
<dbReference type="PANTHER" id="PTHR45628:SF22">
    <property type="entry name" value="VOLTAGE-DEPENDENT T-TYPE CALCIUM CHANNEL SUBUNIT ALPHA"/>
    <property type="match status" value="1"/>
</dbReference>
<evidence type="ECO:0000256" key="10">
    <source>
        <dbReference type="ARBA" id="ARBA00023136"/>
    </source>
</evidence>
<dbReference type="GO" id="GO:0005245">
    <property type="term" value="F:voltage-gated calcium channel activity"/>
    <property type="evidence" value="ECO:0007669"/>
    <property type="project" value="UniProtKB-ARBA"/>
</dbReference>
<reference evidence="15" key="3">
    <citation type="submission" date="2015-06" db="UniProtKB">
        <authorList>
            <consortium name="EnsemblMetazoa"/>
        </authorList>
    </citation>
    <scope>IDENTIFICATION</scope>
</reference>
<dbReference type="KEGG" id="hro:HELRODRAFT_146241"/>
<dbReference type="InterPro" id="IPR005821">
    <property type="entry name" value="Ion_trans_dom"/>
</dbReference>
<accession>T1EJR2</accession>
<evidence type="ECO:0000256" key="5">
    <source>
        <dbReference type="ARBA" id="ARBA00022692"/>
    </source>
</evidence>
<reference evidence="16" key="1">
    <citation type="submission" date="2012-12" db="EMBL/GenBank/DDBJ databases">
        <authorList>
            <person name="Hellsten U."/>
            <person name="Grimwood J."/>
            <person name="Chapman J.A."/>
            <person name="Shapiro H."/>
            <person name="Aerts A."/>
            <person name="Otillar R.P."/>
            <person name="Terry A.Y."/>
            <person name="Boore J.L."/>
            <person name="Simakov O."/>
            <person name="Marletaz F."/>
            <person name="Cho S.-J."/>
            <person name="Edsinger-Gonzales E."/>
            <person name="Havlak P."/>
            <person name="Kuo D.-H."/>
            <person name="Larsson T."/>
            <person name="Lv J."/>
            <person name="Arendt D."/>
            <person name="Savage R."/>
            <person name="Osoegawa K."/>
            <person name="de Jong P."/>
            <person name="Lindberg D.R."/>
            <person name="Seaver E.C."/>
            <person name="Weisblat D.A."/>
            <person name="Putnam N.H."/>
            <person name="Grigoriev I.V."/>
            <person name="Rokhsar D.S."/>
        </authorList>
    </citation>
    <scope>NUCLEOTIDE SEQUENCE</scope>
</reference>
<dbReference type="RefSeq" id="XP_009018503.1">
    <property type="nucleotide sequence ID" value="XM_009020255.1"/>
</dbReference>
<dbReference type="InterPro" id="IPR050599">
    <property type="entry name" value="VDCC_alpha-1_subunit"/>
</dbReference>
<evidence type="ECO:0000256" key="3">
    <source>
        <dbReference type="ARBA" id="ARBA00022568"/>
    </source>
</evidence>
<evidence type="ECO:0000256" key="12">
    <source>
        <dbReference type="SAM" id="Phobius"/>
    </source>
</evidence>
<dbReference type="EMBL" id="AMQM01004637">
    <property type="status" value="NOT_ANNOTATED_CDS"/>
    <property type="molecule type" value="Genomic_DNA"/>
</dbReference>
<dbReference type="GO" id="GO:0034702">
    <property type="term" value="C:monoatomic ion channel complex"/>
    <property type="evidence" value="ECO:0007669"/>
    <property type="project" value="UniProtKB-KW"/>
</dbReference>
<sequence>FEKISMVIILINCVTLGLYQPCETSSRLSQLLDIFDHVIFSFFAIEMVIKVFAMGLVGKACYLSDTWNRLDMFIVVAGITEYAINKYNLNLSAIRTFRVLRPIRAINRIP</sequence>
<keyword evidence="9" id="KW-0406">Ion transport</keyword>